<keyword evidence="5 7" id="KW-0472">Membrane</keyword>
<evidence type="ECO:0000313" key="10">
    <source>
        <dbReference type="Proteomes" id="UP000204221"/>
    </source>
</evidence>
<dbReference type="AlphaFoldDB" id="A0A221W2Q6"/>
<dbReference type="PANTHER" id="PTHR43124">
    <property type="entry name" value="PURINE EFFLUX PUMP PBUE"/>
    <property type="match status" value="1"/>
</dbReference>
<dbReference type="KEGG" id="ahg:AHOG_12335"/>
<feature type="transmembrane region" description="Helical" evidence="7">
    <location>
        <begin position="31"/>
        <end position="51"/>
    </location>
</feature>
<comment type="subcellular location">
    <subcellularLocation>
        <location evidence="1">Cell membrane</location>
        <topology evidence="1">Multi-pass membrane protein</topology>
    </subcellularLocation>
</comment>
<evidence type="ECO:0000256" key="5">
    <source>
        <dbReference type="ARBA" id="ARBA00023136"/>
    </source>
</evidence>
<keyword evidence="4 7" id="KW-1133">Transmembrane helix</keyword>
<proteinExistence type="predicted"/>
<feature type="transmembrane region" description="Helical" evidence="7">
    <location>
        <begin position="164"/>
        <end position="183"/>
    </location>
</feature>
<evidence type="ECO:0000313" key="9">
    <source>
        <dbReference type="EMBL" id="ASO20110.1"/>
    </source>
</evidence>
<organism evidence="9 10">
    <name type="scientific">Actinoalloteichus hoggarensis</name>
    <dbReference type="NCBI Taxonomy" id="1470176"/>
    <lineage>
        <taxon>Bacteria</taxon>
        <taxon>Bacillati</taxon>
        <taxon>Actinomycetota</taxon>
        <taxon>Actinomycetes</taxon>
        <taxon>Pseudonocardiales</taxon>
        <taxon>Pseudonocardiaceae</taxon>
        <taxon>Actinoalloteichus</taxon>
    </lineage>
</organism>
<evidence type="ECO:0000256" key="1">
    <source>
        <dbReference type="ARBA" id="ARBA00004651"/>
    </source>
</evidence>
<protein>
    <submittedName>
        <fullName evidence="9">Inner membrane transport protein YdhP</fullName>
    </submittedName>
</protein>
<dbReference type="Pfam" id="PF07690">
    <property type="entry name" value="MFS_1"/>
    <property type="match status" value="1"/>
</dbReference>
<sequence length="328" mass="33120">MGGLAVFALVDLMTMFATSYAAPVALRIAAALVAAAVSPVAFAVAGALAPAGRQGRSIGAVAAGLTISLVVGVPIGSRLGGVFDWQATFGFVALLTALAVAITALTLPTLPAVEEIGVRARLALLRAPAVLTCVVGTIIGACGGLMPYTLIAPVVDDLAGVGQAWLPVLIAGYGVAGAVGTVLGGRLNDSWATGSRGVGADGRGPVVDLRDGAGLDVPAGSGAAVAARRTDRGVGHGGLGVRPADECSRPRAGGSGGDRGDRREHQRALRRDRRGGRRRRGRGDQRRQQRGPARRHSRRAGQHRLHDLRGTAVPGSTCRGAVDTGATG</sequence>
<evidence type="ECO:0000256" key="2">
    <source>
        <dbReference type="ARBA" id="ARBA00022475"/>
    </source>
</evidence>
<feature type="transmembrane region" description="Helical" evidence="7">
    <location>
        <begin position="58"/>
        <end position="77"/>
    </location>
</feature>
<gene>
    <name evidence="9" type="primary">ydhP1</name>
    <name evidence="9" type="ORF">AHOG_12335</name>
</gene>
<dbReference type="GO" id="GO:0005886">
    <property type="term" value="C:plasma membrane"/>
    <property type="evidence" value="ECO:0007669"/>
    <property type="project" value="UniProtKB-SubCell"/>
</dbReference>
<feature type="compositionally biased region" description="Basic residues" evidence="6">
    <location>
        <begin position="288"/>
        <end position="303"/>
    </location>
</feature>
<evidence type="ECO:0000256" key="6">
    <source>
        <dbReference type="SAM" id="MobiDB-lite"/>
    </source>
</evidence>
<keyword evidence="2" id="KW-1003">Cell membrane</keyword>
<evidence type="ECO:0000256" key="3">
    <source>
        <dbReference type="ARBA" id="ARBA00022692"/>
    </source>
</evidence>
<dbReference type="InterPro" id="IPR036259">
    <property type="entry name" value="MFS_trans_sf"/>
</dbReference>
<name>A0A221W2Q6_9PSEU</name>
<dbReference type="SUPFAM" id="SSF103473">
    <property type="entry name" value="MFS general substrate transporter"/>
    <property type="match status" value="1"/>
</dbReference>
<feature type="compositionally biased region" description="Basic and acidic residues" evidence="6">
    <location>
        <begin position="258"/>
        <end position="269"/>
    </location>
</feature>
<feature type="transmembrane region" description="Helical" evidence="7">
    <location>
        <begin position="129"/>
        <end position="152"/>
    </location>
</feature>
<dbReference type="EMBL" id="CP022521">
    <property type="protein sequence ID" value="ASO20110.1"/>
    <property type="molecule type" value="Genomic_DNA"/>
</dbReference>
<dbReference type="PROSITE" id="PS50850">
    <property type="entry name" value="MFS"/>
    <property type="match status" value="1"/>
</dbReference>
<keyword evidence="3 7" id="KW-0812">Transmembrane</keyword>
<accession>A0A221W2Q6</accession>
<feature type="compositionally biased region" description="Basic residues" evidence="6">
    <location>
        <begin position="270"/>
        <end position="281"/>
    </location>
</feature>
<dbReference type="GO" id="GO:0022857">
    <property type="term" value="F:transmembrane transporter activity"/>
    <property type="evidence" value="ECO:0007669"/>
    <property type="project" value="InterPro"/>
</dbReference>
<dbReference type="InterPro" id="IPR050189">
    <property type="entry name" value="MFS_Efflux_Transporters"/>
</dbReference>
<evidence type="ECO:0000256" key="7">
    <source>
        <dbReference type="SAM" id="Phobius"/>
    </source>
</evidence>
<reference evidence="9 10" key="1">
    <citation type="submission" date="2017-07" db="EMBL/GenBank/DDBJ databases">
        <title>Complete genome sequence of Actinoalloteichus hoggarensis DSM 45943, type strain of Actinoalloteichus hoggarensis.</title>
        <authorList>
            <person name="Ruckert C."/>
            <person name="Nouioui I."/>
            <person name="Willmese J."/>
            <person name="van Wezel G."/>
            <person name="Klenk H.-P."/>
            <person name="Kalinowski J."/>
            <person name="Zotchev S.B."/>
        </authorList>
    </citation>
    <scope>NUCLEOTIDE SEQUENCE [LARGE SCALE GENOMIC DNA]</scope>
    <source>
        <strain evidence="9 10">DSM 45943</strain>
    </source>
</reference>
<keyword evidence="10" id="KW-1185">Reference proteome</keyword>
<dbReference type="Gene3D" id="1.20.1720.10">
    <property type="entry name" value="Multidrug resistance protein D"/>
    <property type="match status" value="1"/>
</dbReference>
<dbReference type="InterPro" id="IPR020846">
    <property type="entry name" value="MFS_dom"/>
</dbReference>
<dbReference type="PANTHER" id="PTHR43124:SF10">
    <property type="entry name" value="PURINE EFFLUX PUMP PBUE"/>
    <property type="match status" value="1"/>
</dbReference>
<feature type="region of interest" description="Disordered" evidence="6">
    <location>
        <begin position="221"/>
        <end position="328"/>
    </location>
</feature>
<feature type="domain" description="Major facilitator superfamily (MFS) profile" evidence="8">
    <location>
        <begin position="1"/>
        <end position="328"/>
    </location>
</feature>
<evidence type="ECO:0000259" key="8">
    <source>
        <dbReference type="PROSITE" id="PS50850"/>
    </source>
</evidence>
<evidence type="ECO:0000256" key="4">
    <source>
        <dbReference type="ARBA" id="ARBA00022989"/>
    </source>
</evidence>
<dbReference type="InterPro" id="IPR011701">
    <property type="entry name" value="MFS"/>
</dbReference>
<dbReference type="Proteomes" id="UP000204221">
    <property type="component" value="Chromosome"/>
</dbReference>
<feature type="transmembrane region" description="Helical" evidence="7">
    <location>
        <begin position="89"/>
        <end position="108"/>
    </location>
</feature>